<dbReference type="Gene3D" id="2.60.120.260">
    <property type="entry name" value="Galactose-binding domain-like"/>
    <property type="match status" value="1"/>
</dbReference>
<evidence type="ECO:0000256" key="1">
    <source>
        <dbReference type="ARBA" id="ARBA00004123"/>
    </source>
</evidence>
<gene>
    <name evidence="6" type="ORF">HCN44_008247</name>
</gene>
<evidence type="ECO:0000256" key="2">
    <source>
        <dbReference type="ARBA" id="ARBA00009556"/>
    </source>
</evidence>
<comment type="subcellular location">
    <subcellularLocation>
        <location evidence="1">Nucleus</location>
    </subcellularLocation>
</comment>
<evidence type="ECO:0000313" key="6">
    <source>
        <dbReference type="EMBL" id="KAF7989573.1"/>
    </source>
</evidence>
<keyword evidence="7" id="KW-1185">Reference proteome</keyword>
<evidence type="ECO:0000256" key="3">
    <source>
        <dbReference type="ARBA" id="ARBA00019956"/>
    </source>
</evidence>
<dbReference type="FunFam" id="2.60.120.260:FF:000070">
    <property type="entry name" value="Nuclear receptor 2C2-associated protein"/>
    <property type="match status" value="1"/>
</dbReference>
<dbReference type="OrthoDB" id="10250488at2759"/>
<dbReference type="InterPro" id="IPR000421">
    <property type="entry name" value="FA58C"/>
</dbReference>
<dbReference type="GO" id="GO:0005634">
    <property type="term" value="C:nucleus"/>
    <property type="evidence" value="ECO:0007669"/>
    <property type="project" value="UniProtKB-SubCell"/>
</dbReference>
<dbReference type="InterPro" id="IPR008979">
    <property type="entry name" value="Galactose-bd-like_sf"/>
</dbReference>
<protein>
    <recommendedName>
        <fullName evidence="3">Nuclear receptor 2C2-associated protein</fullName>
    </recommendedName>
</protein>
<reference evidence="6 7" key="1">
    <citation type="submission" date="2020-08" db="EMBL/GenBank/DDBJ databases">
        <title>Aphidius gifuensis genome sequencing and assembly.</title>
        <authorList>
            <person name="Du Z."/>
        </authorList>
    </citation>
    <scope>NUCLEOTIDE SEQUENCE [LARGE SCALE GENOMIC DNA]</scope>
    <source>
        <strain evidence="6">YNYX2018</strain>
        <tissue evidence="6">Adults</tissue>
    </source>
</reference>
<dbReference type="Proteomes" id="UP000639338">
    <property type="component" value="Unassembled WGS sequence"/>
</dbReference>
<comment type="similarity">
    <text evidence="2">Belongs to the NR2C2AP family.</text>
</comment>
<organism evidence="6 7">
    <name type="scientific">Aphidius gifuensis</name>
    <name type="common">Parasitoid wasp</name>
    <dbReference type="NCBI Taxonomy" id="684658"/>
    <lineage>
        <taxon>Eukaryota</taxon>
        <taxon>Metazoa</taxon>
        <taxon>Ecdysozoa</taxon>
        <taxon>Arthropoda</taxon>
        <taxon>Hexapoda</taxon>
        <taxon>Insecta</taxon>
        <taxon>Pterygota</taxon>
        <taxon>Neoptera</taxon>
        <taxon>Endopterygota</taxon>
        <taxon>Hymenoptera</taxon>
        <taxon>Apocrita</taxon>
        <taxon>Ichneumonoidea</taxon>
        <taxon>Braconidae</taxon>
        <taxon>Aphidiinae</taxon>
        <taxon>Aphidius</taxon>
    </lineage>
</organism>
<sequence length="136" mass="15450">MDILKDKTYKCGVSSVLNKDIKSYGKKFLFDDSEETCWNSDSGTPQWILITIDEPCTLSTISIEFQGGFAGKDCHLEAGTDSKNMKKIQDFYPNDINTIQEFKLDKPIEGSIFKIVFNSSTDLFGRIIIYKLSMYS</sequence>
<dbReference type="Pfam" id="PF00754">
    <property type="entry name" value="F5_F8_type_C"/>
    <property type="match status" value="1"/>
</dbReference>
<evidence type="ECO:0000256" key="4">
    <source>
        <dbReference type="ARBA" id="ARBA00023242"/>
    </source>
</evidence>
<dbReference type="EMBL" id="JACMRX010000005">
    <property type="protein sequence ID" value="KAF7989573.1"/>
    <property type="molecule type" value="Genomic_DNA"/>
</dbReference>
<evidence type="ECO:0000259" key="5">
    <source>
        <dbReference type="Pfam" id="PF00754"/>
    </source>
</evidence>
<dbReference type="AlphaFoldDB" id="A0A834XNB8"/>
<name>A0A834XNB8_APHGI</name>
<feature type="domain" description="F5/8 type C" evidence="5">
    <location>
        <begin position="23"/>
        <end position="120"/>
    </location>
</feature>
<proteinExistence type="inferred from homology"/>
<dbReference type="SUPFAM" id="SSF49785">
    <property type="entry name" value="Galactose-binding domain-like"/>
    <property type="match status" value="1"/>
</dbReference>
<accession>A0A834XNB8</accession>
<evidence type="ECO:0000313" key="7">
    <source>
        <dbReference type="Proteomes" id="UP000639338"/>
    </source>
</evidence>
<comment type="caution">
    <text evidence="6">The sequence shown here is derived from an EMBL/GenBank/DDBJ whole genome shotgun (WGS) entry which is preliminary data.</text>
</comment>
<keyword evidence="4" id="KW-0539">Nucleus</keyword>